<dbReference type="InterPro" id="IPR035518">
    <property type="entry name" value="DPG_synthase"/>
</dbReference>
<feature type="transmembrane region" description="Helical" evidence="9">
    <location>
        <begin position="367"/>
        <end position="388"/>
    </location>
</feature>
<feature type="transmembrane region" description="Helical" evidence="9">
    <location>
        <begin position="545"/>
        <end position="568"/>
    </location>
</feature>
<comment type="subcellular location">
    <subcellularLocation>
        <location evidence="1">Cell membrane</location>
        <topology evidence="1">Multi-pass membrane protein</topology>
    </subcellularLocation>
</comment>
<dbReference type="GO" id="GO:0016757">
    <property type="term" value="F:glycosyltransferase activity"/>
    <property type="evidence" value="ECO:0007669"/>
    <property type="project" value="UniProtKB-KW"/>
</dbReference>
<dbReference type="Pfam" id="PF00535">
    <property type="entry name" value="Glycos_transf_2"/>
    <property type="match status" value="1"/>
</dbReference>
<evidence type="ECO:0000256" key="3">
    <source>
        <dbReference type="ARBA" id="ARBA00022475"/>
    </source>
</evidence>
<dbReference type="AlphaFoldDB" id="U3AGA6"/>
<dbReference type="PANTHER" id="PTHR10859:SF105">
    <property type="entry name" value="DOLICHYL-PHOSPHATE BETA-D-MANNOSYLTRANSFERASE"/>
    <property type="match status" value="1"/>
</dbReference>
<dbReference type="eggNOG" id="arCOG00897">
    <property type="taxonomic scope" value="Archaea"/>
</dbReference>
<keyword evidence="8 9" id="KW-0472">Membrane</keyword>
<evidence type="ECO:0000256" key="6">
    <source>
        <dbReference type="ARBA" id="ARBA00022692"/>
    </source>
</evidence>
<keyword evidence="7 9" id="KW-1133">Transmembrane helix</keyword>
<dbReference type="SUPFAM" id="SSF53448">
    <property type="entry name" value="Nucleotide-diphospho-sugar transferases"/>
    <property type="match status" value="1"/>
</dbReference>
<evidence type="ECO:0000256" key="7">
    <source>
        <dbReference type="ARBA" id="ARBA00022989"/>
    </source>
</evidence>
<reference evidence="11 12" key="1">
    <citation type="submission" date="2013-09" db="EMBL/GenBank/DDBJ databases">
        <title>Whole genome sequencing of Halarchaeum acidiphilum strain MH1-52-1.</title>
        <authorList>
            <person name="Shimane Y."/>
            <person name="Minegishi H."/>
            <person name="Nishi S."/>
            <person name="Echigo A."/>
            <person name="Shuto A."/>
            <person name="Konishi M."/>
            <person name="Ito T."/>
            <person name="Ohkuma M."/>
            <person name="Ohta Y."/>
            <person name="Nagano Y."/>
            <person name="Tsubouchi T."/>
            <person name="Mori K."/>
            <person name="Usui K."/>
            <person name="Kamekura M."/>
            <person name="Usami R."/>
            <person name="Takaki Y."/>
            <person name="Hatada Y."/>
        </authorList>
    </citation>
    <scope>NUCLEOTIDE SEQUENCE [LARGE SCALE GENOMIC DNA]</scope>
    <source>
        <strain evidence="11 12">JCM 16109</strain>
    </source>
</reference>
<feature type="transmembrane region" description="Helical" evidence="9">
    <location>
        <begin position="281"/>
        <end position="299"/>
    </location>
</feature>
<gene>
    <name evidence="11" type="ORF">MBEHAL_2568</name>
</gene>
<feature type="transmembrane region" description="Helical" evidence="9">
    <location>
        <begin position="415"/>
        <end position="438"/>
    </location>
</feature>
<dbReference type="CDD" id="cd04188">
    <property type="entry name" value="DPG_synthase"/>
    <property type="match status" value="1"/>
</dbReference>
<organism evidence="11 12">
    <name type="scientific">Halarchaeum acidiphilum MH1-52-1</name>
    <dbReference type="NCBI Taxonomy" id="1261545"/>
    <lineage>
        <taxon>Archaea</taxon>
        <taxon>Methanobacteriati</taxon>
        <taxon>Methanobacteriota</taxon>
        <taxon>Stenosarchaea group</taxon>
        <taxon>Halobacteria</taxon>
        <taxon>Halobacteriales</taxon>
        <taxon>Halobacteriaceae</taxon>
    </lineage>
</organism>
<dbReference type="RefSeq" id="WP_021780789.1">
    <property type="nucleotide sequence ID" value="NZ_BATA01000105.1"/>
</dbReference>
<feature type="domain" description="Glycosyltransferase 2-like" evidence="10">
    <location>
        <begin position="9"/>
        <end position="177"/>
    </location>
</feature>
<comment type="similarity">
    <text evidence="2">Belongs to the glycosyltransferase 2 family.</text>
</comment>
<keyword evidence="12" id="KW-1185">Reference proteome</keyword>
<keyword evidence="3" id="KW-1003">Cell membrane</keyword>
<sequence>MSDRQTEVSVVLPAYNEEDTIEHTVRTTRDALDAFLPAGSYEVVVAEDGCDDRTPAIADELAAEFDDVRHFHSDERLGRGGALDAAFADAHGDVLVYFDTDLATDMGHLEHLVESVRSGEYDVATGSRWMPENVADRPAKRGIPSRGFNFAARFLLGSELRDHQCGFKAFSREAFETLEPAVEDEHWFWDTEMLVRAQREGLRVEEFPVDWEPKGDSKVDLVRDVFGMGSQVLRCWWEFSVSPYVNHRTGAIAGITLTLVALALMLFYLDPSAVLDAVADADPTLVAVAAVVYALSWPLRGVRYRDILAELGYREGVGFLTGAVFVSQTGNLVFPMRGGDLIRAYVVKARRRVPYTSGFASLAVERVFDLLTITLLAGAVLLGLAVFAPEQVMTLLAAITGDGALAGGNQQSAEIALAVAGFVGALAIAAVVVIVASARTNGGYVRRVVEWASDDGYVDLVAGVAESFVADVQTVAADGPTFARVGATSVLIWTIDVCCALVVFTAFGIDLPLPALLATGFFAVSVGNLAKVLPLSPGGIGLYEGAFTLLVVVLTPVAAPAALAVALVDHAVKNAVTVVGGVVSMLTLNVSLTEAVDGAGTADAIETEAGTTD</sequence>
<dbReference type="OrthoDB" id="351177at2157"/>
<evidence type="ECO:0000256" key="9">
    <source>
        <dbReference type="SAM" id="Phobius"/>
    </source>
</evidence>
<protein>
    <submittedName>
        <fullName evidence="11">Dolichol-P-glucose synthetase</fullName>
    </submittedName>
</protein>
<dbReference type="GO" id="GO:0005886">
    <property type="term" value="C:plasma membrane"/>
    <property type="evidence" value="ECO:0007669"/>
    <property type="project" value="UniProtKB-SubCell"/>
</dbReference>
<dbReference type="GO" id="GO:0006487">
    <property type="term" value="P:protein N-linked glycosylation"/>
    <property type="evidence" value="ECO:0007669"/>
    <property type="project" value="TreeGrafter"/>
</dbReference>
<evidence type="ECO:0000256" key="5">
    <source>
        <dbReference type="ARBA" id="ARBA00022679"/>
    </source>
</evidence>
<dbReference type="InterPro" id="IPR001173">
    <property type="entry name" value="Glyco_trans_2-like"/>
</dbReference>
<evidence type="ECO:0000313" key="11">
    <source>
        <dbReference type="EMBL" id="GAD53808.1"/>
    </source>
</evidence>
<keyword evidence="4" id="KW-0328">Glycosyltransferase</keyword>
<evidence type="ECO:0000256" key="1">
    <source>
        <dbReference type="ARBA" id="ARBA00004651"/>
    </source>
</evidence>
<keyword evidence="5" id="KW-0808">Transferase</keyword>
<feature type="transmembrane region" description="Helical" evidence="9">
    <location>
        <begin position="490"/>
        <end position="509"/>
    </location>
</feature>
<keyword evidence="6 9" id="KW-0812">Transmembrane</keyword>
<dbReference type="PANTHER" id="PTHR10859">
    <property type="entry name" value="GLYCOSYL TRANSFERASE"/>
    <property type="match status" value="1"/>
</dbReference>
<dbReference type="Pfam" id="PF03706">
    <property type="entry name" value="LPG_synthase_TM"/>
    <property type="match status" value="1"/>
</dbReference>
<dbReference type="InterPro" id="IPR029044">
    <property type="entry name" value="Nucleotide-diphossugar_trans"/>
</dbReference>
<accession>U3AGA6</accession>
<feature type="transmembrane region" description="Helical" evidence="9">
    <location>
        <begin position="250"/>
        <end position="269"/>
    </location>
</feature>
<evidence type="ECO:0000256" key="8">
    <source>
        <dbReference type="ARBA" id="ARBA00023136"/>
    </source>
</evidence>
<evidence type="ECO:0000259" key="10">
    <source>
        <dbReference type="Pfam" id="PF00535"/>
    </source>
</evidence>
<name>U3AGA6_9EURY</name>
<dbReference type="Gene3D" id="3.90.550.10">
    <property type="entry name" value="Spore Coat Polysaccharide Biosynthesis Protein SpsA, Chain A"/>
    <property type="match status" value="1"/>
</dbReference>
<evidence type="ECO:0000313" key="12">
    <source>
        <dbReference type="Proteomes" id="UP000016986"/>
    </source>
</evidence>
<comment type="caution">
    <text evidence="11">The sequence shown here is derived from an EMBL/GenBank/DDBJ whole genome shotgun (WGS) entry which is preliminary data.</text>
</comment>
<dbReference type="Proteomes" id="UP000016986">
    <property type="component" value="Unassembled WGS sequence"/>
</dbReference>
<dbReference type="EMBL" id="BATA01000105">
    <property type="protein sequence ID" value="GAD53808.1"/>
    <property type="molecule type" value="Genomic_DNA"/>
</dbReference>
<dbReference type="InterPro" id="IPR022791">
    <property type="entry name" value="L-PG_synthase/AglD"/>
</dbReference>
<evidence type="ECO:0000256" key="4">
    <source>
        <dbReference type="ARBA" id="ARBA00022676"/>
    </source>
</evidence>
<dbReference type="NCBIfam" id="TIGR00374">
    <property type="entry name" value="flippase-like domain"/>
    <property type="match status" value="1"/>
</dbReference>
<evidence type="ECO:0000256" key="2">
    <source>
        <dbReference type="ARBA" id="ARBA00006739"/>
    </source>
</evidence>
<proteinExistence type="inferred from homology"/>